<comment type="function">
    <text evidence="6">Putative transcription activator involved in regulating light control of development.</text>
</comment>
<comment type="similarity">
    <text evidence="1 6">Belongs to the FHY3/FAR1 family.</text>
</comment>
<evidence type="ECO:0000256" key="2">
    <source>
        <dbReference type="ARBA" id="ARBA00022723"/>
    </source>
</evidence>
<evidence type="ECO:0000256" key="3">
    <source>
        <dbReference type="ARBA" id="ARBA00022771"/>
    </source>
</evidence>
<evidence type="ECO:0000313" key="8">
    <source>
        <dbReference type="EMBL" id="KAK0589251.1"/>
    </source>
</evidence>
<keyword evidence="6" id="KW-0539">Nucleus</keyword>
<dbReference type="SMART" id="SM00575">
    <property type="entry name" value="ZnF_PMZ"/>
    <property type="match status" value="1"/>
</dbReference>
<evidence type="ECO:0000256" key="6">
    <source>
        <dbReference type="RuleBase" id="RU367018"/>
    </source>
</evidence>
<keyword evidence="3 5" id="KW-0863">Zinc-finger</keyword>
<evidence type="ECO:0000313" key="9">
    <source>
        <dbReference type="Proteomes" id="UP001168877"/>
    </source>
</evidence>
<dbReference type="GO" id="GO:0006355">
    <property type="term" value="P:regulation of DNA-templated transcription"/>
    <property type="evidence" value="ECO:0007669"/>
    <property type="project" value="UniProtKB-UniRule"/>
</dbReference>
<evidence type="ECO:0000259" key="7">
    <source>
        <dbReference type="PROSITE" id="PS50966"/>
    </source>
</evidence>
<keyword evidence="2 6" id="KW-0479">Metal-binding</keyword>
<dbReference type="InterPro" id="IPR031052">
    <property type="entry name" value="FHY3/FAR1"/>
</dbReference>
<sequence length="324" mass="36754">MDLIDFVYHCEKKTKRMRLVELEEDYCCKYDVPRLKVSSGILTHGVSVYSNKMFSFFEEELMSCMGVRMKEVSNDGELRIYEAIEEGQGRVYKVQFSSLTSDVSCCCKLYESMGMLCRHALKAFDLNNLTSIPLQYILKRWTKDAKKGISVSCDISISSGDEKSLQSLRLSKLMHEGNNVYNVASLSDSGTKIVKDKLAEAMKLLEEDKETINMLENLRKVDEQPGDESDLPIVKAKGQANARLKSNSGKRKRMTKGQCNQEMDELNEPVGNSNFGVTISLQNNDQMPHLSQDSSQSSTVGYPFGQWPHDLNYCGFDRFQTQQD</sequence>
<keyword evidence="4 6" id="KW-0862">Zinc</keyword>
<keyword evidence="9" id="KW-1185">Reference proteome</keyword>
<dbReference type="GO" id="GO:0008270">
    <property type="term" value="F:zinc ion binding"/>
    <property type="evidence" value="ECO:0007669"/>
    <property type="project" value="UniProtKB-UniRule"/>
</dbReference>
<dbReference type="PANTHER" id="PTHR31669">
    <property type="entry name" value="PROTEIN FAR1-RELATED SEQUENCE 10-RELATED"/>
    <property type="match status" value="1"/>
</dbReference>
<reference evidence="8" key="1">
    <citation type="journal article" date="2022" name="Plant J.">
        <title>Strategies of tolerance reflected in two North American maple genomes.</title>
        <authorList>
            <person name="McEvoy S.L."/>
            <person name="Sezen U.U."/>
            <person name="Trouern-Trend A."/>
            <person name="McMahon S.M."/>
            <person name="Schaberg P.G."/>
            <person name="Yang J."/>
            <person name="Wegrzyn J.L."/>
            <person name="Swenson N.G."/>
        </authorList>
    </citation>
    <scope>NUCLEOTIDE SEQUENCE</scope>
    <source>
        <strain evidence="8">NS2018</strain>
    </source>
</reference>
<dbReference type="PROSITE" id="PS50966">
    <property type="entry name" value="ZF_SWIM"/>
    <property type="match status" value="1"/>
</dbReference>
<comment type="subcellular location">
    <subcellularLocation>
        <location evidence="6">Nucleus</location>
    </subcellularLocation>
</comment>
<dbReference type="EMBL" id="JAUESC010000381">
    <property type="protein sequence ID" value="KAK0589251.1"/>
    <property type="molecule type" value="Genomic_DNA"/>
</dbReference>
<comment type="caution">
    <text evidence="8">The sequence shown here is derived from an EMBL/GenBank/DDBJ whole genome shotgun (WGS) entry which is preliminary data.</text>
</comment>
<evidence type="ECO:0000256" key="4">
    <source>
        <dbReference type="ARBA" id="ARBA00022833"/>
    </source>
</evidence>
<organism evidence="8 9">
    <name type="scientific">Acer saccharum</name>
    <name type="common">Sugar maple</name>
    <dbReference type="NCBI Taxonomy" id="4024"/>
    <lineage>
        <taxon>Eukaryota</taxon>
        <taxon>Viridiplantae</taxon>
        <taxon>Streptophyta</taxon>
        <taxon>Embryophyta</taxon>
        <taxon>Tracheophyta</taxon>
        <taxon>Spermatophyta</taxon>
        <taxon>Magnoliopsida</taxon>
        <taxon>eudicotyledons</taxon>
        <taxon>Gunneridae</taxon>
        <taxon>Pentapetalae</taxon>
        <taxon>rosids</taxon>
        <taxon>malvids</taxon>
        <taxon>Sapindales</taxon>
        <taxon>Sapindaceae</taxon>
        <taxon>Hippocastanoideae</taxon>
        <taxon>Acereae</taxon>
        <taxon>Acer</taxon>
    </lineage>
</organism>
<dbReference type="PANTHER" id="PTHR31669:SF303">
    <property type="entry name" value="PROTEIN FAR1-RELATED SEQUENCE"/>
    <property type="match status" value="1"/>
</dbReference>
<gene>
    <name evidence="8" type="ORF">LWI29_011672</name>
</gene>
<dbReference type="GO" id="GO:0005634">
    <property type="term" value="C:nucleus"/>
    <property type="evidence" value="ECO:0007669"/>
    <property type="project" value="UniProtKB-SubCell"/>
</dbReference>
<protein>
    <recommendedName>
        <fullName evidence="6">Protein FAR1-RELATED SEQUENCE</fullName>
    </recommendedName>
</protein>
<dbReference type="InterPro" id="IPR006564">
    <property type="entry name" value="Znf_PMZ"/>
</dbReference>
<name>A0AA39SAP5_ACESA</name>
<accession>A0AA39SAP5</accession>
<proteinExistence type="inferred from homology"/>
<evidence type="ECO:0000256" key="5">
    <source>
        <dbReference type="PROSITE-ProRule" id="PRU00325"/>
    </source>
</evidence>
<dbReference type="AlphaFoldDB" id="A0AA39SAP5"/>
<evidence type="ECO:0000256" key="1">
    <source>
        <dbReference type="ARBA" id="ARBA00005889"/>
    </source>
</evidence>
<feature type="domain" description="SWIM-type" evidence="7">
    <location>
        <begin position="92"/>
        <end position="128"/>
    </location>
</feature>
<dbReference type="Proteomes" id="UP001168877">
    <property type="component" value="Unassembled WGS sequence"/>
</dbReference>
<dbReference type="InterPro" id="IPR007527">
    <property type="entry name" value="Znf_SWIM"/>
</dbReference>
<reference evidence="8" key="2">
    <citation type="submission" date="2023-06" db="EMBL/GenBank/DDBJ databases">
        <authorList>
            <person name="Swenson N.G."/>
            <person name="Wegrzyn J.L."/>
            <person name="Mcevoy S.L."/>
        </authorList>
    </citation>
    <scope>NUCLEOTIDE SEQUENCE</scope>
    <source>
        <strain evidence="8">NS2018</strain>
        <tissue evidence="8">Leaf</tissue>
    </source>
</reference>